<gene>
    <name evidence="3" type="ORF">SAMN05421677_11356</name>
</gene>
<keyword evidence="2" id="KW-0560">Oxidoreductase</keyword>
<dbReference type="PRINTS" id="PR00080">
    <property type="entry name" value="SDRFAMILY"/>
</dbReference>
<dbReference type="InterPro" id="IPR020904">
    <property type="entry name" value="Sc_DH/Rdtase_CS"/>
</dbReference>
<comment type="similarity">
    <text evidence="1">Belongs to the short-chain dehydrogenases/reductases (SDR) family.</text>
</comment>
<dbReference type="GO" id="GO:0008206">
    <property type="term" value="P:bile acid metabolic process"/>
    <property type="evidence" value="ECO:0007669"/>
    <property type="project" value="UniProtKB-ARBA"/>
</dbReference>
<keyword evidence="4" id="KW-1185">Reference proteome</keyword>
<evidence type="ECO:0000313" key="4">
    <source>
        <dbReference type="Proteomes" id="UP000198860"/>
    </source>
</evidence>
<dbReference type="RefSeq" id="WP_089652988.1">
    <property type="nucleotide sequence ID" value="NZ_FNIZ01000013.1"/>
</dbReference>
<dbReference type="PANTHER" id="PTHR42760:SF40">
    <property type="entry name" value="3-OXOACYL-[ACYL-CARRIER-PROTEIN] REDUCTASE, CHLOROPLASTIC"/>
    <property type="match status" value="1"/>
</dbReference>
<dbReference type="SUPFAM" id="SSF51735">
    <property type="entry name" value="NAD(P)-binding Rossmann-fold domains"/>
    <property type="match status" value="1"/>
</dbReference>
<dbReference type="Gene3D" id="3.40.50.720">
    <property type="entry name" value="NAD(P)-binding Rossmann-like Domain"/>
    <property type="match status" value="1"/>
</dbReference>
<dbReference type="NCBIfam" id="NF005559">
    <property type="entry name" value="PRK07231.1"/>
    <property type="match status" value="1"/>
</dbReference>
<dbReference type="Pfam" id="PF13561">
    <property type="entry name" value="adh_short_C2"/>
    <property type="match status" value="1"/>
</dbReference>
<evidence type="ECO:0000256" key="1">
    <source>
        <dbReference type="ARBA" id="ARBA00006484"/>
    </source>
</evidence>
<protein>
    <submittedName>
        <fullName evidence="3">2-deoxy-D-gluconate 3-dehydrogenase</fullName>
    </submittedName>
</protein>
<dbReference type="GO" id="GO:0016616">
    <property type="term" value="F:oxidoreductase activity, acting on the CH-OH group of donors, NAD or NADP as acceptor"/>
    <property type="evidence" value="ECO:0007669"/>
    <property type="project" value="TreeGrafter"/>
</dbReference>
<dbReference type="STRING" id="240303.SAMN05421677_11356"/>
<accession>A0A1H0QM20</accession>
<reference evidence="4" key="1">
    <citation type="submission" date="2016-10" db="EMBL/GenBank/DDBJ databases">
        <authorList>
            <person name="Varghese N."/>
            <person name="Submissions S."/>
        </authorList>
    </citation>
    <scope>NUCLEOTIDE SEQUENCE [LARGE SCALE GENOMIC DNA]</scope>
    <source>
        <strain evidence="4">CGMCC 1.3703</strain>
    </source>
</reference>
<evidence type="ECO:0000313" key="3">
    <source>
        <dbReference type="EMBL" id="SDP18377.1"/>
    </source>
</evidence>
<dbReference type="InterPro" id="IPR002347">
    <property type="entry name" value="SDR_fam"/>
</dbReference>
<dbReference type="PROSITE" id="PS00061">
    <property type="entry name" value="ADH_SHORT"/>
    <property type="match status" value="1"/>
</dbReference>
<dbReference type="OrthoDB" id="9803333at2"/>
<proteinExistence type="inferred from homology"/>
<dbReference type="EMBL" id="FNIZ01000013">
    <property type="protein sequence ID" value="SDP18377.1"/>
    <property type="molecule type" value="Genomic_DNA"/>
</dbReference>
<sequence>MTAHFSDIKGKHVIVTGGSKGIGRDVAIEFAKLGASVVITGRDENALIETKSELSRFSSPHNYIVADMREVTEVIQMVDEAAGLMGGIDILVNNAGVNLPKSAFEVTEEDWDSMIDTNLKGSFFCSQQVGRYMLKQKKGKIINIVSQMAFVGYFKRAPYCASKGGAVQLTKALAVEWASQHINVNAVAPTFIETELTKQMLEESTFREDVINRIPLGKLARPRDVTGAVIYLASNMADFITGETIKVDGGWTAI</sequence>
<dbReference type="InterPro" id="IPR036291">
    <property type="entry name" value="NAD(P)-bd_dom_sf"/>
</dbReference>
<dbReference type="AlphaFoldDB" id="A0A1H0QM20"/>
<name>A0A1H0QM20_HALAD</name>
<dbReference type="FunFam" id="3.40.50.720:FF:000084">
    <property type="entry name" value="Short-chain dehydrogenase reductase"/>
    <property type="match status" value="1"/>
</dbReference>
<dbReference type="CDD" id="cd05233">
    <property type="entry name" value="SDR_c"/>
    <property type="match status" value="1"/>
</dbReference>
<dbReference type="PANTHER" id="PTHR42760">
    <property type="entry name" value="SHORT-CHAIN DEHYDROGENASES/REDUCTASES FAMILY MEMBER"/>
    <property type="match status" value="1"/>
</dbReference>
<dbReference type="PRINTS" id="PR00081">
    <property type="entry name" value="GDHRDH"/>
</dbReference>
<organism evidence="3 4">
    <name type="scientific">Halobacillus aidingensis</name>
    <dbReference type="NCBI Taxonomy" id="240303"/>
    <lineage>
        <taxon>Bacteria</taxon>
        <taxon>Bacillati</taxon>
        <taxon>Bacillota</taxon>
        <taxon>Bacilli</taxon>
        <taxon>Bacillales</taxon>
        <taxon>Bacillaceae</taxon>
        <taxon>Halobacillus</taxon>
    </lineage>
</organism>
<dbReference type="GO" id="GO:0030497">
    <property type="term" value="P:fatty acid elongation"/>
    <property type="evidence" value="ECO:0007669"/>
    <property type="project" value="TreeGrafter"/>
</dbReference>
<dbReference type="Proteomes" id="UP000198860">
    <property type="component" value="Unassembled WGS sequence"/>
</dbReference>
<evidence type="ECO:0000256" key="2">
    <source>
        <dbReference type="ARBA" id="ARBA00023002"/>
    </source>
</evidence>